<dbReference type="RefSeq" id="WP_308477461.1">
    <property type="nucleotide sequence ID" value="NZ_OY726394.1"/>
</dbReference>
<keyword evidence="5" id="KW-0804">Transcription</keyword>
<evidence type="ECO:0000259" key="6">
    <source>
        <dbReference type="PROSITE" id="PS50931"/>
    </source>
</evidence>
<dbReference type="PANTHER" id="PTHR30346">
    <property type="entry name" value="TRANSCRIPTIONAL DUAL REGULATOR HCAR-RELATED"/>
    <property type="match status" value="1"/>
</dbReference>
<dbReference type="Pfam" id="PF00126">
    <property type="entry name" value="HTH_1"/>
    <property type="match status" value="1"/>
</dbReference>
<evidence type="ECO:0000256" key="4">
    <source>
        <dbReference type="ARBA" id="ARBA00023159"/>
    </source>
</evidence>
<evidence type="ECO:0000256" key="5">
    <source>
        <dbReference type="ARBA" id="ARBA00023163"/>
    </source>
</evidence>
<protein>
    <submittedName>
        <fullName evidence="7">LysR substrate-binding domain-containing protein</fullName>
    </submittedName>
</protein>
<name>A0ABM9L6N0_9MYCO</name>
<accession>A0ABM9L6N0</accession>
<dbReference type="Proteomes" id="UP001190336">
    <property type="component" value="Chromosome"/>
</dbReference>
<dbReference type="CDD" id="cd08414">
    <property type="entry name" value="PBP2_LTTR_aromatics_like"/>
    <property type="match status" value="1"/>
</dbReference>
<dbReference type="EMBL" id="OY726394">
    <property type="protein sequence ID" value="CAJ1493331.1"/>
    <property type="molecule type" value="Genomic_DNA"/>
</dbReference>
<evidence type="ECO:0000313" key="7">
    <source>
        <dbReference type="EMBL" id="CAJ1493331.1"/>
    </source>
</evidence>
<comment type="similarity">
    <text evidence="1">Belongs to the LysR transcriptional regulatory family.</text>
</comment>
<dbReference type="Gene3D" id="3.40.190.10">
    <property type="entry name" value="Periplasmic binding protein-like II"/>
    <property type="match status" value="2"/>
</dbReference>
<reference evidence="7 8" key="1">
    <citation type="submission" date="2023-08" db="EMBL/GenBank/DDBJ databases">
        <authorList>
            <person name="Folkvardsen B D."/>
            <person name="Norman A."/>
        </authorList>
    </citation>
    <scope>NUCLEOTIDE SEQUENCE [LARGE SCALE GENOMIC DNA]</scope>
    <source>
        <strain evidence="7 8">Mu0083</strain>
    </source>
</reference>
<evidence type="ECO:0000313" key="8">
    <source>
        <dbReference type="Proteomes" id="UP001190336"/>
    </source>
</evidence>
<keyword evidence="3" id="KW-0238">DNA-binding</keyword>
<proteinExistence type="inferred from homology"/>
<dbReference type="InterPro" id="IPR036388">
    <property type="entry name" value="WH-like_DNA-bd_sf"/>
</dbReference>
<keyword evidence="2" id="KW-0805">Transcription regulation</keyword>
<dbReference type="PANTHER" id="PTHR30346:SF0">
    <property type="entry name" value="HCA OPERON TRANSCRIPTIONAL ACTIVATOR HCAR"/>
    <property type="match status" value="1"/>
</dbReference>
<dbReference type="PROSITE" id="PS50931">
    <property type="entry name" value="HTH_LYSR"/>
    <property type="match status" value="1"/>
</dbReference>
<keyword evidence="8" id="KW-1185">Reference proteome</keyword>
<dbReference type="InterPro" id="IPR005119">
    <property type="entry name" value="LysR_subst-bd"/>
</dbReference>
<gene>
    <name evidence="7" type="ORF">MU0083_000263</name>
</gene>
<evidence type="ECO:0000256" key="3">
    <source>
        <dbReference type="ARBA" id="ARBA00023125"/>
    </source>
</evidence>
<feature type="domain" description="HTH lysR-type" evidence="6">
    <location>
        <begin position="1"/>
        <end position="53"/>
    </location>
</feature>
<dbReference type="InterPro" id="IPR036390">
    <property type="entry name" value="WH_DNA-bd_sf"/>
</dbReference>
<dbReference type="SUPFAM" id="SSF46785">
    <property type="entry name" value="Winged helix' DNA-binding domain"/>
    <property type="match status" value="1"/>
</dbReference>
<dbReference type="SUPFAM" id="SSF53850">
    <property type="entry name" value="Periplasmic binding protein-like II"/>
    <property type="match status" value="1"/>
</dbReference>
<dbReference type="Pfam" id="PF03466">
    <property type="entry name" value="LysR_substrate"/>
    <property type="match status" value="1"/>
</dbReference>
<sequence length="303" mass="33100">MRHFVVVAEELHFSRAATRLYLTQQALSREIKELETWVGAKLLDRTTRKVTLTEAGQIFLSGAYAVLGALDGAVADTMRAVRGLSGTLRLGYIPGAALELTGLIVDEFRNRFPEVDVIMREFPVGDPSAGLDSGASDVALLRLPVSTPDIETEQLFVDPVVVMVSATHRHAERRSVSVMDLIDDPITSADTDDAAHREFWCLESVRSGTTPARRVLINSITEEAQVVAAGMAVAVSSSAVMQYLPAPGVRCVPIDDWPGSVAAVGWPRHETAPLVAQFVEVACTVRDREVETVRQIEDRLIRR</sequence>
<dbReference type="InterPro" id="IPR000847">
    <property type="entry name" value="LysR_HTH_N"/>
</dbReference>
<dbReference type="PRINTS" id="PR00039">
    <property type="entry name" value="HTHLYSR"/>
</dbReference>
<evidence type="ECO:0000256" key="1">
    <source>
        <dbReference type="ARBA" id="ARBA00009437"/>
    </source>
</evidence>
<dbReference type="Gene3D" id="1.10.10.10">
    <property type="entry name" value="Winged helix-like DNA-binding domain superfamily/Winged helix DNA-binding domain"/>
    <property type="match status" value="1"/>
</dbReference>
<evidence type="ECO:0000256" key="2">
    <source>
        <dbReference type="ARBA" id="ARBA00023015"/>
    </source>
</evidence>
<organism evidence="7 8">
    <name type="scientific">[Mycobacterium] kokjensenii</name>
    <dbReference type="NCBI Taxonomy" id="3064287"/>
    <lineage>
        <taxon>Bacteria</taxon>
        <taxon>Bacillati</taxon>
        <taxon>Actinomycetota</taxon>
        <taxon>Actinomycetes</taxon>
        <taxon>Mycobacteriales</taxon>
        <taxon>Mycobacteriaceae</taxon>
        <taxon>Mycolicibacter</taxon>
    </lineage>
</organism>
<keyword evidence="4" id="KW-0010">Activator</keyword>